<dbReference type="Pfam" id="PF17921">
    <property type="entry name" value="Integrase_H2C2"/>
    <property type="match status" value="1"/>
</dbReference>
<feature type="compositionally biased region" description="Polar residues" evidence="2">
    <location>
        <begin position="348"/>
        <end position="369"/>
    </location>
</feature>
<dbReference type="Gene3D" id="1.10.340.70">
    <property type="match status" value="1"/>
</dbReference>
<keyword evidence="5" id="KW-1185">Reference proteome</keyword>
<feature type="region of interest" description="Disordered" evidence="2">
    <location>
        <begin position="277"/>
        <end position="395"/>
    </location>
</feature>
<dbReference type="InterPro" id="IPR050951">
    <property type="entry name" value="Retrovirus_Pol_polyprotein"/>
</dbReference>
<feature type="domain" description="Integrase catalytic" evidence="3">
    <location>
        <begin position="80"/>
        <end position="238"/>
    </location>
</feature>
<dbReference type="InterPro" id="IPR012337">
    <property type="entry name" value="RNaseH-like_sf"/>
</dbReference>
<accession>A0ABR3MVZ2</accession>
<evidence type="ECO:0000313" key="4">
    <source>
        <dbReference type="EMBL" id="KAL1268820.1"/>
    </source>
</evidence>
<evidence type="ECO:0000259" key="3">
    <source>
        <dbReference type="PROSITE" id="PS50994"/>
    </source>
</evidence>
<dbReference type="PROSITE" id="PS50994">
    <property type="entry name" value="INTEGRASE"/>
    <property type="match status" value="1"/>
</dbReference>
<sequence length="418" mass="47243">MSKQKRYQYVLPQSLKAEALSGIHNLAGHQGQTRTLHLARQRFYWPKMEQDIKSYVKCCQRCILAKSPEPSARAPLESIRTSAPMELVCLDFWSAEDSKQNSVDVLVVTDHFTKLAHAFPCDNQTAKQVARKLWDHVFCVYGFPERIHTDQGANFESGLNAELLKLSGVVKSHTTAYHPMGNGGTERFNRTLGAMLRSLPLKAKHQWPQQIQSLTFAYNATVHETTGFPPFYLMFGRVPRLPVDVMFKQVLREPVVVDYSSHAKTLLTHLQEAATIAQQHSAKEQQKQAQGYNKREELGGTHNPDLDDCDDEQESVANSQPQDLADCSESESSERRTSLWVLDETEHSLGQSSQSETGSVQFGEQQTQGDDCSEKSSKDESHITEPRSGQMDCFNLDSDITTPLWRQETRLRQNSQIT</sequence>
<dbReference type="InterPro" id="IPR036397">
    <property type="entry name" value="RNaseH_sf"/>
</dbReference>
<protein>
    <recommendedName>
        <fullName evidence="1">Gypsy retrotransposon integrase-like protein 1</fullName>
    </recommendedName>
</protein>
<gene>
    <name evidence="4" type="ORF">QQF64_034183</name>
</gene>
<dbReference type="Gene3D" id="3.30.420.10">
    <property type="entry name" value="Ribonuclease H-like superfamily/Ribonuclease H"/>
    <property type="match status" value="1"/>
</dbReference>
<comment type="caution">
    <text evidence="4">The sequence shown here is derived from an EMBL/GenBank/DDBJ whole genome shotgun (WGS) entry which is preliminary data.</text>
</comment>
<dbReference type="Proteomes" id="UP001558613">
    <property type="component" value="Unassembled WGS sequence"/>
</dbReference>
<proteinExistence type="predicted"/>
<evidence type="ECO:0000256" key="2">
    <source>
        <dbReference type="SAM" id="MobiDB-lite"/>
    </source>
</evidence>
<dbReference type="InterPro" id="IPR001584">
    <property type="entry name" value="Integrase_cat-core"/>
</dbReference>
<feature type="compositionally biased region" description="Basic and acidic residues" evidence="2">
    <location>
        <begin position="372"/>
        <end position="385"/>
    </location>
</feature>
<dbReference type="EMBL" id="JAYMGO010000009">
    <property type="protein sequence ID" value="KAL1268820.1"/>
    <property type="molecule type" value="Genomic_DNA"/>
</dbReference>
<dbReference type="Pfam" id="PF00665">
    <property type="entry name" value="rve"/>
    <property type="match status" value="1"/>
</dbReference>
<evidence type="ECO:0000256" key="1">
    <source>
        <dbReference type="ARBA" id="ARBA00039658"/>
    </source>
</evidence>
<organism evidence="4 5">
    <name type="scientific">Cirrhinus molitorella</name>
    <name type="common">mud carp</name>
    <dbReference type="NCBI Taxonomy" id="172907"/>
    <lineage>
        <taxon>Eukaryota</taxon>
        <taxon>Metazoa</taxon>
        <taxon>Chordata</taxon>
        <taxon>Craniata</taxon>
        <taxon>Vertebrata</taxon>
        <taxon>Euteleostomi</taxon>
        <taxon>Actinopterygii</taxon>
        <taxon>Neopterygii</taxon>
        <taxon>Teleostei</taxon>
        <taxon>Ostariophysi</taxon>
        <taxon>Cypriniformes</taxon>
        <taxon>Cyprinidae</taxon>
        <taxon>Labeoninae</taxon>
        <taxon>Labeonini</taxon>
        <taxon>Cirrhinus</taxon>
    </lineage>
</organism>
<evidence type="ECO:0000313" key="5">
    <source>
        <dbReference type="Proteomes" id="UP001558613"/>
    </source>
</evidence>
<dbReference type="PANTHER" id="PTHR37984">
    <property type="entry name" value="PROTEIN CBG26694"/>
    <property type="match status" value="1"/>
</dbReference>
<name>A0ABR3MVZ2_9TELE</name>
<dbReference type="PANTHER" id="PTHR37984:SF15">
    <property type="entry name" value="INTEGRASE CATALYTIC DOMAIN-CONTAINING PROTEIN"/>
    <property type="match status" value="1"/>
</dbReference>
<dbReference type="SUPFAM" id="SSF53098">
    <property type="entry name" value="Ribonuclease H-like"/>
    <property type="match status" value="1"/>
</dbReference>
<dbReference type="InterPro" id="IPR041588">
    <property type="entry name" value="Integrase_H2C2"/>
</dbReference>
<reference evidence="4 5" key="1">
    <citation type="submission" date="2023-09" db="EMBL/GenBank/DDBJ databases">
        <authorList>
            <person name="Wang M."/>
        </authorList>
    </citation>
    <scope>NUCLEOTIDE SEQUENCE [LARGE SCALE GENOMIC DNA]</scope>
    <source>
        <strain evidence="4">GT-2023</strain>
        <tissue evidence="4">Liver</tissue>
    </source>
</reference>